<sequence length="138" mass="14868">MNIVNSIFTNNTAYNYGGSIFNGVNGTYNIDNMSISSNVMNGNRAGLGNEVYNMGNITVLNLTYLANTTIKVKNGNNILLFVNLTDDIGNLITGQNISFYVNGIFIGNGTVIEGKVNLTYRVNNNPGIVPVSGTYGRQ</sequence>
<organism evidence="1 2">
    <name type="scientific">Candidatus Methanobinarius endosymbioticus</name>
    <dbReference type="NCBI Taxonomy" id="2006182"/>
    <lineage>
        <taxon>Archaea</taxon>
        <taxon>Methanobacteriati</taxon>
        <taxon>Methanobacteriota</taxon>
        <taxon>Methanomada group</taxon>
        <taxon>Methanobacteria</taxon>
        <taxon>Methanobacteriales</taxon>
        <taxon>Methanobacteriaceae</taxon>
        <taxon>Candidatus Methanobinarius</taxon>
    </lineage>
</organism>
<comment type="caution">
    <text evidence="1">The sequence shown here is derived from an EMBL/GenBank/DDBJ whole genome shotgun (WGS) entry which is preliminary data.</text>
</comment>
<dbReference type="Proteomes" id="UP000253099">
    <property type="component" value="Unassembled WGS sequence"/>
</dbReference>
<evidence type="ECO:0000313" key="2">
    <source>
        <dbReference type="Proteomes" id="UP000253099"/>
    </source>
</evidence>
<protein>
    <submittedName>
        <fullName evidence="1">Uncharacterized protein</fullName>
    </submittedName>
</protein>
<keyword evidence="2" id="KW-1185">Reference proteome</keyword>
<reference evidence="1 2" key="1">
    <citation type="submission" date="2018-06" db="EMBL/GenBank/DDBJ databases">
        <title>Genomic insight into two independent archaeal endosymbiosis events.</title>
        <authorList>
            <person name="Lind A.E."/>
            <person name="Lewis W.H."/>
            <person name="Spang A."/>
            <person name="Guy L."/>
            <person name="Embley M.T."/>
            <person name="Ettema T.J.G."/>
        </authorList>
    </citation>
    <scope>NUCLEOTIDE SEQUENCE [LARGE SCALE GENOMIC DNA]</scope>
    <source>
        <strain evidence="1">NOE</strain>
    </source>
</reference>
<dbReference type="EMBL" id="NIZT01000030">
    <property type="protein sequence ID" value="RBQ23018.1"/>
    <property type="molecule type" value="Genomic_DNA"/>
</dbReference>
<name>A0A366M9Y1_9EURY</name>
<evidence type="ECO:0000313" key="1">
    <source>
        <dbReference type="EMBL" id="RBQ23018.1"/>
    </source>
</evidence>
<dbReference type="AlphaFoldDB" id="A0A366M9Y1"/>
<gene>
    <name evidence="1" type="ORF">ALNOE001_13050</name>
</gene>
<proteinExistence type="predicted"/>
<accession>A0A366M9Y1</accession>